<name>A0A2C9UAD8_MANES</name>
<dbReference type="EMBL" id="CM004402">
    <property type="protein sequence ID" value="OAY27014.1"/>
    <property type="molecule type" value="Genomic_DNA"/>
</dbReference>
<reference evidence="1" key="1">
    <citation type="submission" date="2016-02" db="EMBL/GenBank/DDBJ databases">
        <title>WGS assembly of Manihot esculenta.</title>
        <authorList>
            <person name="Bredeson J.V."/>
            <person name="Prochnik S.E."/>
            <person name="Lyons J.B."/>
            <person name="Schmutz J."/>
            <person name="Grimwood J."/>
            <person name="Vrebalov J."/>
            <person name="Bart R.S."/>
            <person name="Amuge T."/>
            <person name="Ferguson M.E."/>
            <person name="Green R."/>
            <person name="Putnam N."/>
            <person name="Stites J."/>
            <person name="Rounsley S."/>
            <person name="Rokhsar D.S."/>
        </authorList>
    </citation>
    <scope>NUCLEOTIDE SEQUENCE [LARGE SCALE GENOMIC DNA]</scope>
    <source>
        <tissue evidence="1">Leaf</tissue>
    </source>
</reference>
<evidence type="ECO:0000313" key="1">
    <source>
        <dbReference type="EMBL" id="OAY27014.1"/>
    </source>
</evidence>
<dbReference type="STRING" id="3983.A0A2C9UAD8"/>
<dbReference type="AlphaFoldDB" id="A0A2C9UAD8"/>
<proteinExistence type="predicted"/>
<sequence>MNVNTWCIQFGNFFTDIEIVRIEFKFSLTPSHQWTPDVYERVRFVRKISTSLPIYEILEFFKTPWTCRREMLSPLRLRHNFYLFK</sequence>
<gene>
    <name evidence="1" type="ORF">MANES_16G092700</name>
</gene>
<protein>
    <submittedName>
        <fullName evidence="1">Uncharacterized protein</fullName>
    </submittedName>
</protein>
<organism evidence="1">
    <name type="scientific">Manihot esculenta</name>
    <name type="common">Cassava</name>
    <name type="synonym">Jatropha manihot</name>
    <dbReference type="NCBI Taxonomy" id="3983"/>
    <lineage>
        <taxon>Eukaryota</taxon>
        <taxon>Viridiplantae</taxon>
        <taxon>Streptophyta</taxon>
        <taxon>Embryophyta</taxon>
        <taxon>Tracheophyta</taxon>
        <taxon>Spermatophyta</taxon>
        <taxon>Magnoliopsida</taxon>
        <taxon>eudicotyledons</taxon>
        <taxon>Gunneridae</taxon>
        <taxon>Pentapetalae</taxon>
        <taxon>rosids</taxon>
        <taxon>fabids</taxon>
        <taxon>Malpighiales</taxon>
        <taxon>Euphorbiaceae</taxon>
        <taxon>Crotonoideae</taxon>
        <taxon>Manihoteae</taxon>
        <taxon>Manihot</taxon>
    </lineage>
</organism>
<accession>A0A2C9UAD8</accession>